<comment type="caution">
    <text evidence="1">The sequence shown here is derived from an EMBL/GenBank/DDBJ whole genome shotgun (WGS) entry which is preliminary data.</text>
</comment>
<protein>
    <submittedName>
        <fullName evidence="1">Uncharacterized protein</fullName>
    </submittedName>
</protein>
<name>A0AAD5R0U6_PARTN</name>
<sequence>MPNTLRLRYIPAHFTTEDTYNTVVLSRYQIQKQVLMAGSHKVMKNGNNPRGIIP</sequence>
<reference evidence="1" key="1">
    <citation type="submission" date="2021-06" db="EMBL/GenBank/DDBJ databases">
        <title>Parelaphostrongylus tenuis whole genome reference sequence.</title>
        <authorList>
            <person name="Garwood T.J."/>
            <person name="Larsen P.A."/>
            <person name="Fountain-Jones N.M."/>
            <person name="Garbe J.R."/>
            <person name="Macchietto M.G."/>
            <person name="Kania S.A."/>
            <person name="Gerhold R.W."/>
            <person name="Richards J.E."/>
            <person name="Wolf T.M."/>
        </authorList>
    </citation>
    <scope>NUCLEOTIDE SEQUENCE</scope>
    <source>
        <strain evidence="1">MNPRO001-30</strain>
        <tissue evidence="1">Meninges</tissue>
    </source>
</reference>
<dbReference type="EMBL" id="JAHQIW010005944">
    <property type="protein sequence ID" value="KAJ1367543.1"/>
    <property type="molecule type" value="Genomic_DNA"/>
</dbReference>
<dbReference type="Proteomes" id="UP001196413">
    <property type="component" value="Unassembled WGS sequence"/>
</dbReference>
<organism evidence="1 2">
    <name type="scientific">Parelaphostrongylus tenuis</name>
    <name type="common">Meningeal worm</name>
    <dbReference type="NCBI Taxonomy" id="148309"/>
    <lineage>
        <taxon>Eukaryota</taxon>
        <taxon>Metazoa</taxon>
        <taxon>Ecdysozoa</taxon>
        <taxon>Nematoda</taxon>
        <taxon>Chromadorea</taxon>
        <taxon>Rhabditida</taxon>
        <taxon>Rhabditina</taxon>
        <taxon>Rhabditomorpha</taxon>
        <taxon>Strongyloidea</taxon>
        <taxon>Metastrongylidae</taxon>
        <taxon>Parelaphostrongylus</taxon>
    </lineage>
</organism>
<accession>A0AAD5R0U6</accession>
<evidence type="ECO:0000313" key="2">
    <source>
        <dbReference type="Proteomes" id="UP001196413"/>
    </source>
</evidence>
<evidence type="ECO:0000313" key="1">
    <source>
        <dbReference type="EMBL" id="KAJ1367543.1"/>
    </source>
</evidence>
<dbReference type="AlphaFoldDB" id="A0AAD5R0U6"/>
<proteinExistence type="predicted"/>
<keyword evidence="2" id="KW-1185">Reference proteome</keyword>
<gene>
    <name evidence="1" type="ORF">KIN20_028474</name>
</gene>